<evidence type="ECO:0000256" key="4">
    <source>
        <dbReference type="ARBA" id="ARBA00022723"/>
    </source>
</evidence>
<keyword evidence="5 18" id="KW-0378">Hydrolase</keyword>
<reference evidence="21" key="3">
    <citation type="submission" date="2025-09" db="UniProtKB">
        <authorList>
            <consortium name="Ensembl"/>
        </authorList>
    </citation>
    <scope>IDENTIFICATION</scope>
</reference>
<organism evidence="21 22">
    <name type="scientific">Suricata suricatta</name>
    <name type="common">Meerkat</name>
    <dbReference type="NCBI Taxonomy" id="37032"/>
    <lineage>
        <taxon>Eukaryota</taxon>
        <taxon>Metazoa</taxon>
        <taxon>Chordata</taxon>
        <taxon>Craniata</taxon>
        <taxon>Vertebrata</taxon>
        <taxon>Euteleostomi</taxon>
        <taxon>Mammalia</taxon>
        <taxon>Eutheria</taxon>
        <taxon>Laurasiatheria</taxon>
        <taxon>Carnivora</taxon>
        <taxon>Feliformia</taxon>
        <taxon>Herpestidae</taxon>
        <taxon>Suricata</taxon>
    </lineage>
</organism>
<dbReference type="PANTHER" id="PTHR22769:SF56">
    <property type="entry name" value="8-OXO-DGDP PHOSPHATASE NUDT18"/>
    <property type="match status" value="1"/>
</dbReference>
<evidence type="ECO:0000256" key="10">
    <source>
        <dbReference type="ARBA" id="ARBA00051185"/>
    </source>
</evidence>
<dbReference type="GO" id="GO:0046872">
    <property type="term" value="F:metal ion binding"/>
    <property type="evidence" value="ECO:0007669"/>
    <property type="project" value="UniProtKB-KW"/>
</dbReference>
<dbReference type="InterPro" id="IPR020476">
    <property type="entry name" value="Nudix_hydrolase"/>
</dbReference>
<accession>A0A673T6D4</accession>
<dbReference type="PROSITE" id="PS00893">
    <property type="entry name" value="NUDIX_BOX"/>
    <property type="match status" value="1"/>
</dbReference>
<feature type="domain" description="Nudix hydrolase" evidence="20">
    <location>
        <begin position="37"/>
        <end position="167"/>
    </location>
</feature>
<sequence length="360" mass="38994">MASEGLARALAAVLGGQALPVHSCDSEPAEEPPALVRLRKNVCYVVLAVFLNEQDEVLLIQEAKKECRGSWYLPAGRMEPGETIVEALQREVKEEAGLHCEPLTLLSVEERGPSWIRFVFLARATGGILKTPKEADAESLQAGWYPRTSLPTLLRAQDILHLVELAAQYRQQARHPLILPQELPCSLVCQRLVATFTSVQTVWVLVGTVGMPHLPITACGFTPMEQRGGIKMAVLRLLQECLTLHHLAVETKGLLGLQHLGKDHADGICLNVLVTVAFRNPGGCSEGSGMNHRASPQRALLMSAHAHHVCLCDEVVAVIKPAQKGSQGLLAREGSLIRRGTGQPEGGSKRGVRRPASGTF</sequence>
<evidence type="ECO:0000256" key="18">
    <source>
        <dbReference type="RuleBase" id="RU003476"/>
    </source>
</evidence>
<evidence type="ECO:0000256" key="7">
    <source>
        <dbReference type="ARBA" id="ARBA00023211"/>
    </source>
</evidence>
<evidence type="ECO:0000256" key="6">
    <source>
        <dbReference type="ARBA" id="ARBA00022842"/>
    </source>
</evidence>
<dbReference type="Gene3D" id="3.90.79.10">
    <property type="entry name" value="Nucleoside Triphosphate Pyrophosphohydrolase"/>
    <property type="match status" value="1"/>
</dbReference>
<dbReference type="InterPro" id="IPR020084">
    <property type="entry name" value="NUDIX_hydrolase_CS"/>
</dbReference>
<keyword evidence="6" id="KW-0460">Magnesium</keyword>
<evidence type="ECO:0000313" key="22">
    <source>
        <dbReference type="Proteomes" id="UP000472268"/>
    </source>
</evidence>
<comment type="similarity">
    <text evidence="3 18">Belongs to the Nudix hydrolase family.</text>
</comment>
<dbReference type="InterPro" id="IPR042970">
    <property type="entry name" value="NUDT18_NUDIX"/>
</dbReference>
<comment type="catalytic activity">
    <reaction evidence="11">
        <text>2-oxo-dADP + H2O = 2-oxo-dAMP + phosphate + H(+)</text>
        <dbReference type="Rhea" id="RHEA:35223"/>
        <dbReference type="ChEBI" id="CHEBI:15377"/>
        <dbReference type="ChEBI" id="CHEBI:15378"/>
        <dbReference type="ChEBI" id="CHEBI:43474"/>
        <dbReference type="ChEBI" id="CHEBI:63212"/>
        <dbReference type="ChEBI" id="CHEBI:71363"/>
    </reaction>
    <physiologicalReaction direction="left-to-right" evidence="11">
        <dbReference type="Rhea" id="RHEA:35224"/>
    </physiologicalReaction>
</comment>
<evidence type="ECO:0000256" key="16">
    <source>
        <dbReference type="ARBA" id="ARBA00080473"/>
    </source>
</evidence>
<evidence type="ECO:0000256" key="1">
    <source>
        <dbReference type="ARBA" id="ARBA00001936"/>
    </source>
</evidence>
<dbReference type="AlphaFoldDB" id="A0A673T6D4"/>
<protein>
    <recommendedName>
        <fullName evidence="14">8-oxo-dGDP phosphatase NUDT18</fullName>
        <ecNumber evidence="13">3.6.1.58</ecNumber>
    </recommendedName>
    <alternativeName>
        <fullName evidence="17">2-hydroxy-dADP phosphatase</fullName>
    </alternativeName>
    <alternativeName>
        <fullName evidence="15">7,8-dihydro-8-oxoguanine phosphatase</fullName>
    </alternativeName>
    <alternativeName>
        <fullName evidence="16">Nucleoside diphosphate-linked moiety X motif 18</fullName>
    </alternativeName>
</protein>
<dbReference type="FunFam" id="3.90.79.10:FF:000080">
    <property type="entry name" value="8-oxo-dGDP phosphatase NUDT18"/>
    <property type="match status" value="1"/>
</dbReference>
<keyword evidence="7" id="KW-0464">Manganese</keyword>
<evidence type="ECO:0000256" key="17">
    <source>
        <dbReference type="ARBA" id="ARBA00083158"/>
    </source>
</evidence>
<reference evidence="21" key="2">
    <citation type="submission" date="2025-08" db="UniProtKB">
        <authorList>
            <consortium name="Ensembl"/>
        </authorList>
    </citation>
    <scope>IDENTIFICATION</scope>
</reference>
<name>A0A673T6D4_SURSU</name>
<dbReference type="Pfam" id="PF00293">
    <property type="entry name" value="NUDIX"/>
    <property type="match status" value="1"/>
</dbReference>
<keyword evidence="22" id="KW-1185">Reference proteome</keyword>
<evidence type="ECO:0000256" key="19">
    <source>
        <dbReference type="SAM" id="MobiDB-lite"/>
    </source>
</evidence>
<dbReference type="Proteomes" id="UP000472268">
    <property type="component" value="Chromosome 1"/>
</dbReference>
<dbReference type="PANTHER" id="PTHR22769">
    <property type="entry name" value="MUTT/NUDIX HYDROLASE"/>
    <property type="match status" value="1"/>
</dbReference>
<dbReference type="SUPFAM" id="SSF55811">
    <property type="entry name" value="Nudix"/>
    <property type="match status" value="1"/>
</dbReference>
<dbReference type="InterPro" id="IPR015797">
    <property type="entry name" value="NUDIX_hydrolase-like_dom_sf"/>
</dbReference>
<feature type="region of interest" description="Disordered" evidence="19">
    <location>
        <begin position="330"/>
        <end position="360"/>
    </location>
</feature>
<evidence type="ECO:0000256" key="13">
    <source>
        <dbReference type="ARBA" id="ARBA00066482"/>
    </source>
</evidence>
<comment type="cofactor">
    <cofactor evidence="2">
        <name>Mg(2+)</name>
        <dbReference type="ChEBI" id="CHEBI:18420"/>
    </cofactor>
</comment>
<evidence type="ECO:0000256" key="3">
    <source>
        <dbReference type="ARBA" id="ARBA00005582"/>
    </source>
</evidence>
<evidence type="ECO:0000256" key="9">
    <source>
        <dbReference type="ARBA" id="ARBA00050338"/>
    </source>
</evidence>
<comment type="catalytic activity">
    <reaction evidence="9">
        <text>8-oxo-dADP + H2O = 8-oxo-dAMP + phosphate + H(+)</text>
        <dbReference type="Rhea" id="RHEA:35219"/>
        <dbReference type="ChEBI" id="CHEBI:15377"/>
        <dbReference type="ChEBI" id="CHEBI:15378"/>
        <dbReference type="ChEBI" id="CHEBI:43474"/>
        <dbReference type="ChEBI" id="CHEBI:71361"/>
        <dbReference type="ChEBI" id="CHEBI:71362"/>
    </reaction>
    <physiologicalReaction direction="left-to-right" evidence="9">
        <dbReference type="Rhea" id="RHEA:35220"/>
    </physiologicalReaction>
</comment>
<comment type="catalytic activity">
    <reaction evidence="10">
        <text>8-oxo-GDP + H2O = 8-oxo-GMP + phosphate + H(+)</text>
        <dbReference type="Rhea" id="RHEA:62356"/>
        <dbReference type="ChEBI" id="CHEBI:15377"/>
        <dbReference type="ChEBI" id="CHEBI:15378"/>
        <dbReference type="ChEBI" id="CHEBI:43474"/>
        <dbReference type="ChEBI" id="CHEBI:143554"/>
        <dbReference type="ChEBI" id="CHEBI:145694"/>
        <dbReference type="EC" id="3.6.1.58"/>
    </reaction>
    <physiologicalReaction direction="left-to-right" evidence="10">
        <dbReference type="Rhea" id="RHEA:62357"/>
    </physiologicalReaction>
</comment>
<reference evidence="21 22" key="1">
    <citation type="submission" date="2019-05" db="EMBL/GenBank/DDBJ databases">
        <title>A Chromosome-scale Meerkat (S. suricatta) Genome Assembly.</title>
        <authorList>
            <person name="Dudchenko O."/>
            <person name="Lieberman Aiden E."/>
            <person name="Tung J."/>
            <person name="Barreiro L.B."/>
            <person name="Clutton-Brock T.H."/>
        </authorList>
    </citation>
    <scope>NUCLEOTIDE SEQUENCE [LARGE SCALE GENOMIC DNA]</scope>
</reference>
<evidence type="ECO:0000256" key="12">
    <source>
        <dbReference type="ARBA" id="ARBA00056193"/>
    </source>
</evidence>
<dbReference type="PROSITE" id="PS51462">
    <property type="entry name" value="NUDIX"/>
    <property type="match status" value="1"/>
</dbReference>
<dbReference type="GO" id="GO:0044715">
    <property type="term" value="F:8-oxo-dGDP phosphatase activity"/>
    <property type="evidence" value="ECO:0007669"/>
    <property type="project" value="TreeGrafter"/>
</dbReference>
<evidence type="ECO:0000256" key="14">
    <source>
        <dbReference type="ARBA" id="ARBA00071481"/>
    </source>
</evidence>
<comment type="function">
    <text evidence="12">Mediates the hydrolysis of oxidized nucleoside diphosphate derivatives. Hydrolyzes 8-oxo-7,8-dihydroguanine (8-oxo-Gua)-containing deoxyribo- and ribonucleoside diphosphates to the monophosphates. Hydrolyzes 8-oxo-dGDP and 8-oxo-GDP with the same efficiencies. Also hydrolyzes 8-OH-dADP and 2-OH-dADP. Exhibited no or minimal hydrolysis activity against 8-oxo-dGTP, 8-oxo-GTP, dGTP, GTP, dGDP and GDP. Probably removes oxidized guanine nucleotides from both the DNA and RNA precursor pools.</text>
</comment>
<evidence type="ECO:0000256" key="11">
    <source>
        <dbReference type="ARBA" id="ARBA00052843"/>
    </source>
</evidence>
<proteinExistence type="inferred from homology"/>
<dbReference type="Ensembl" id="ENSSSUT00005005202.1">
    <property type="protein sequence ID" value="ENSSSUP00005004504.1"/>
    <property type="gene ID" value="ENSSSUG00005002943.1"/>
</dbReference>
<evidence type="ECO:0000256" key="8">
    <source>
        <dbReference type="ARBA" id="ARBA00050269"/>
    </source>
</evidence>
<comment type="catalytic activity">
    <reaction evidence="8">
        <text>8-oxo-dGDP + H2O = 8-oxo-dGMP + phosphate + H(+)</text>
        <dbReference type="Rhea" id="RHEA:32063"/>
        <dbReference type="ChEBI" id="CHEBI:15377"/>
        <dbReference type="ChEBI" id="CHEBI:15378"/>
        <dbReference type="ChEBI" id="CHEBI:43474"/>
        <dbReference type="ChEBI" id="CHEBI:63224"/>
        <dbReference type="ChEBI" id="CHEBI:63715"/>
        <dbReference type="EC" id="3.6.1.58"/>
    </reaction>
    <physiologicalReaction direction="left-to-right" evidence="8">
        <dbReference type="Rhea" id="RHEA:32064"/>
    </physiologicalReaction>
</comment>
<dbReference type="GO" id="GO:0044716">
    <property type="term" value="F:8-oxo-GDP phosphatase activity"/>
    <property type="evidence" value="ECO:0007669"/>
    <property type="project" value="TreeGrafter"/>
</dbReference>
<evidence type="ECO:0000256" key="15">
    <source>
        <dbReference type="ARBA" id="ARBA00076305"/>
    </source>
</evidence>
<comment type="cofactor">
    <cofactor evidence="1">
        <name>Mn(2+)</name>
        <dbReference type="ChEBI" id="CHEBI:29035"/>
    </cofactor>
</comment>
<dbReference type="OMA" id="QPAGRMT"/>
<evidence type="ECO:0000259" key="20">
    <source>
        <dbReference type="PROSITE" id="PS51462"/>
    </source>
</evidence>
<gene>
    <name evidence="21" type="primary">NUDT18</name>
</gene>
<evidence type="ECO:0000313" key="21">
    <source>
        <dbReference type="Ensembl" id="ENSSSUP00005004504.1"/>
    </source>
</evidence>
<dbReference type="InterPro" id="IPR000086">
    <property type="entry name" value="NUDIX_hydrolase_dom"/>
</dbReference>
<evidence type="ECO:0000256" key="2">
    <source>
        <dbReference type="ARBA" id="ARBA00001946"/>
    </source>
</evidence>
<dbReference type="EC" id="3.6.1.58" evidence="13"/>
<dbReference type="CDD" id="cd04671">
    <property type="entry name" value="NUDIX_8DGDPP_Nudt18"/>
    <property type="match status" value="1"/>
</dbReference>
<evidence type="ECO:0000256" key="5">
    <source>
        <dbReference type="ARBA" id="ARBA00022801"/>
    </source>
</evidence>
<dbReference type="PRINTS" id="PR00502">
    <property type="entry name" value="NUDIXFAMILY"/>
</dbReference>
<keyword evidence="4" id="KW-0479">Metal-binding</keyword>